<gene>
    <name evidence="2" type="ORF">N307_14553</name>
</gene>
<dbReference type="Proteomes" id="UP000053875">
    <property type="component" value="Unassembled WGS sequence"/>
</dbReference>
<protein>
    <submittedName>
        <fullName evidence="2">Uncharacterized protein</fullName>
    </submittedName>
</protein>
<name>A0A093IY17_DRYPU</name>
<keyword evidence="1" id="KW-1133">Transmembrane helix</keyword>
<evidence type="ECO:0000313" key="3">
    <source>
        <dbReference type="Proteomes" id="UP000053875"/>
    </source>
</evidence>
<dbReference type="Gene3D" id="1.10.287.210">
    <property type="match status" value="1"/>
</dbReference>
<dbReference type="SUPFAM" id="SSF58069">
    <property type="entry name" value="Virus ectodomain"/>
    <property type="match status" value="1"/>
</dbReference>
<evidence type="ECO:0000256" key="1">
    <source>
        <dbReference type="SAM" id="Phobius"/>
    </source>
</evidence>
<keyword evidence="3" id="KW-1185">Reference proteome</keyword>
<dbReference type="AlphaFoldDB" id="A0A093IY17"/>
<sequence length="160" mass="17892">MNSNCRDDIDLWNKGEIIAASIFTPGAVAAKALMQLNRISCWLAKQNNITSEILSDLATEHQPIRHATLQNRAVIVFLLPVHGHGCEDFDGICCMSLTDKFSSIHQRIKTLMGQTAKIQQDQTFFGLEKIFDGWSLPGWRNSLIKTGLLILLIAFLILLI</sequence>
<keyword evidence="1" id="KW-0812">Transmembrane</keyword>
<accession>A0A093IY17</accession>
<dbReference type="EMBL" id="KL216871">
    <property type="protein sequence ID" value="KFV71603.1"/>
    <property type="molecule type" value="Genomic_DNA"/>
</dbReference>
<organism evidence="2 3">
    <name type="scientific">Dryobates pubescens</name>
    <name type="common">Downy woodpecker</name>
    <name type="synonym">Picoides pubescens</name>
    <dbReference type="NCBI Taxonomy" id="118200"/>
    <lineage>
        <taxon>Eukaryota</taxon>
        <taxon>Metazoa</taxon>
        <taxon>Chordata</taxon>
        <taxon>Craniata</taxon>
        <taxon>Vertebrata</taxon>
        <taxon>Euteleostomi</taxon>
        <taxon>Archelosauria</taxon>
        <taxon>Archosauria</taxon>
        <taxon>Dinosauria</taxon>
        <taxon>Saurischia</taxon>
        <taxon>Theropoda</taxon>
        <taxon>Coelurosauria</taxon>
        <taxon>Aves</taxon>
        <taxon>Neognathae</taxon>
        <taxon>Neoaves</taxon>
        <taxon>Telluraves</taxon>
        <taxon>Coraciimorphae</taxon>
        <taxon>Piciformes</taxon>
        <taxon>Picidae</taxon>
        <taxon>Dryobates</taxon>
    </lineage>
</organism>
<feature type="non-terminal residue" evidence="2">
    <location>
        <position position="160"/>
    </location>
</feature>
<keyword evidence="1" id="KW-0472">Membrane</keyword>
<evidence type="ECO:0000313" key="2">
    <source>
        <dbReference type="EMBL" id="KFV71603.1"/>
    </source>
</evidence>
<reference evidence="2 3" key="1">
    <citation type="submission" date="2014-04" db="EMBL/GenBank/DDBJ databases">
        <title>Genome evolution of avian class.</title>
        <authorList>
            <person name="Zhang G."/>
            <person name="Li C."/>
        </authorList>
    </citation>
    <scope>NUCLEOTIDE SEQUENCE [LARGE SCALE GENOMIC DNA]</scope>
    <source>
        <strain evidence="2">BGI_N307</strain>
    </source>
</reference>
<proteinExistence type="predicted"/>
<feature type="transmembrane region" description="Helical" evidence="1">
    <location>
        <begin position="142"/>
        <end position="159"/>
    </location>
</feature>